<evidence type="ECO:0000313" key="1">
    <source>
        <dbReference type="EMBL" id="JAH98908.1"/>
    </source>
</evidence>
<proteinExistence type="predicted"/>
<name>A0A0E9XB53_ANGAN</name>
<dbReference type="AlphaFoldDB" id="A0A0E9XB53"/>
<protein>
    <submittedName>
        <fullName evidence="1">Uncharacterized protein</fullName>
    </submittedName>
</protein>
<organism evidence="1">
    <name type="scientific">Anguilla anguilla</name>
    <name type="common">European freshwater eel</name>
    <name type="synonym">Muraena anguilla</name>
    <dbReference type="NCBI Taxonomy" id="7936"/>
    <lineage>
        <taxon>Eukaryota</taxon>
        <taxon>Metazoa</taxon>
        <taxon>Chordata</taxon>
        <taxon>Craniata</taxon>
        <taxon>Vertebrata</taxon>
        <taxon>Euteleostomi</taxon>
        <taxon>Actinopterygii</taxon>
        <taxon>Neopterygii</taxon>
        <taxon>Teleostei</taxon>
        <taxon>Anguilliformes</taxon>
        <taxon>Anguillidae</taxon>
        <taxon>Anguilla</taxon>
    </lineage>
</organism>
<dbReference type="EMBL" id="GBXM01009669">
    <property type="protein sequence ID" value="JAH98908.1"/>
    <property type="molecule type" value="Transcribed_RNA"/>
</dbReference>
<accession>A0A0E9XB53</accession>
<reference evidence="1" key="1">
    <citation type="submission" date="2014-11" db="EMBL/GenBank/DDBJ databases">
        <authorList>
            <person name="Amaro Gonzalez C."/>
        </authorList>
    </citation>
    <scope>NUCLEOTIDE SEQUENCE</scope>
</reference>
<sequence>MAPWHIYRYSGPIHAHLTVFNPLFHSSFHSPCWISWLHYGQSPRQTYRSAYALPTLFQSGSKLCTITAVPIYVC</sequence>
<reference evidence="1" key="2">
    <citation type="journal article" date="2015" name="Fish Shellfish Immunol.">
        <title>Early steps in the European eel (Anguilla anguilla)-Vibrio vulnificus interaction in the gills: Role of the RtxA13 toxin.</title>
        <authorList>
            <person name="Callol A."/>
            <person name="Pajuelo D."/>
            <person name="Ebbesson L."/>
            <person name="Teles M."/>
            <person name="MacKenzie S."/>
            <person name="Amaro C."/>
        </authorList>
    </citation>
    <scope>NUCLEOTIDE SEQUENCE</scope>
</reference>